<keyword evidence="3 5" id="KW-1133">Transmembrane helix</keyword>
<proteinExistence type="predicted"/>
<evidence type="ECO:0000256" key="1">
    <source>
        <dbReference type="ARBA" id="ARBA00004141"/>
    </source>
</evidence>
<dbReference type="OrthoDB" id="5296287at2759"/>
<sequence>MNFDDILSQIGGFGKFQKTLYVWICLPQIFLAFHMLVSIFTGAVPPHLCRSTWPPGASPGSSFSFNSSQQAHSAGSSDLSCSDEVSLVQLNHSGILPLSDGPASRGCRGGWEFSKEVFLSTVVTEWDLVCDNATLNNIGSSIYMFGLLVGAVVFGALADKYGRRTIILIGLAMQATFGVGAAFAPNFYIYVLLRFVVGTTISAVIMNAFVLGTEWTGLKHRMLAGIITDYFFGFGYIMLAGVAYLIRDWRKLQLAISAPGFLFIFYIWVLPKSARWLMANQRNAEAMELIHKAARINGRPLQGDVEVFQCYKNFEKVQEQRKHTVVDLIRTPEMRKRSLILFYLWFVNVLVYYGLSLNISDFGMNIYLTQFIFGLVEMPARTITLFTLNRSRRISQLAFLTVGGLACLLTIFIPDDLSIIRTVLAMIGKFGITASLSIVYVYSAEIFPTVIRQNGIGMGSMCARAGGVIAPIIYLLRNISKHAPMVIFGLCPLIGAGLTILLPETAQTTLPDTIQDVEGTKKRDVYDDTEIF</sequence>
<keyword evidence="7" id="KW-1185">Reference proteome</keyword>
<dbReference type="InterPro" id="IPR036259">
    <property type="entry name" value="MFS_trans_sf"/>
</dbReference>
<evidence type="ECO:0000256" key="5">
    <source>
        <dbReference type="SAM" id="Phobius"/>
    </source>
</evidence>
<dbReference type="Proteomes" id="UP000504632">
    <property type="component" value="Chromosome 4"/>
</dbReference>
<feature type="transmembrane region" description="Helical" evidence="5">
    <location>
        <begin position="455"/>
        <end position="476"/>
    </location>
</feature>
<feature type="domain" description="Major facilitator superfamily (MFS) profile" evidence="6">
    <location>
        <begin position="86"/>
        <end position="507"/>
    </location>
</feature>
<dbReference type="RefSeq" id="XP_030627980.1">
    <property type="nucleotide sequence ID" value="XM_030772120.1"/>
</dbReference>
<dbReference type="GO" id="GO:0016020">
    <property type="term" value="C:membrane"/>
    <property type="evidence" value="ECO:0007669"/>
    <property type="project" value="UniProtKB-SubCell"/>
</dbReference>
<gene>
    <name evidence="8" type="primary">LOC115810192</name>
</gene>
<evidence type="ECO:0000313" key="7">
    <source>
        <dbReference type="Proteomes" id="UP000504632"/>
    </source>
</evidence>
<evidence type="ECO:0000256" key="4">
    <source>
        <dbReference type="ARBA" id="ARBA00023136"/>
    </source>
</evidence>
<dbReference type="AlphaFoldDB" id="A0A6J2V4T0"/>
<evidence type="ECO:0000259" key="6">
    <source>
        <dbReference type="PROSITE" id="PS50850"/>
    </source>
</evidence>
<dbReference type="InterPro" id="IPR005828">
    <property type="entry name" value="MFS_sugar_transport-like"/>
</dbReference>
<dbReference type="GO" id="GO:0022857">
    <property type="term" value="F:transmembrane transporter activity"/>
    <property type="evidence" value="ECO:0007669"/>
    <property type="project" value="InterPro"/>
</dbReference>
<keyword evidence="4 5" id="KW-0472">Membrane</keyword>
<feature type="transmembrane region" description="Helical" evidence="5">
    <location>
        <begin position="367"/>
        <end position="387"/>
    </location>
</feature>
<feature type="transmembrane region" description="Helical" evidence="5">
    <location>
        <begin position="165"/>
        <end position="183"/>
    </location>
</feature>
<feature type="transmembrane region" description="Helical" evidence="5">
    <location>
        <begin position="189"/>
        <end position="211"/>
    </location>
</feature>
<dbReference type="FunCoup" id="A0A6J2V4T0">
    <property type="interactions" value="5"/>
</dbReference>
<feature type="transmembrane region" description="Helical" evidence="5">
    <location>
        <begin position="141"/>
        <end position="158"/>
    </location>
</feature>
<dbReference type="Gene3D" id="1.20.1250.20">
    <property type="entry name" value="MFS general substrate transporter like domains"/>
    <property type="match status" value="1"/>
</dbReference>
<organism evidence="7 8">
    <name type="scientific">Chanos chanos</name>
    <name type="common">Milkfish</name>
    <name type="synonym">Mugil chanos</name>
    <dbReference type="NCBI Taxonomy" id="29144"/>
    <lineage>
        <taxon>Eukaryota</taxon>
        <taxon>Metazoa</taxon>
        <taxon>Chordata</taxon>
        <taxon>Craniata</taxon>
        <taxon>Vertebrata</taxon>
        <taxon>Euteleostomi</taxon>
        <taxon>Actinopterygii</taxon>
        <taxon>Neopterygii</taxon>
        <taxon>Teleostei</taxon>
        <taxon>Ostariophysi</taxon>
        <taxon>Gonorynchiformes</taxon>
        <taxon>Chanidae</taxon>
        <taxon>Chanos</taxon>
    </lineage>
</organism>
<feature type="transmembrane region" description="Helical" evidence="5">
    <location>
        <begin position="394"/>
        <end position="413"/>
    </location>
</feature>
<feature type="transmembrane region" description="Helical" evidence="5">
    <location>
        <begin position="252"/>
        <end position="270"/>
    </location>
</feature>
<feature type="transmembrane region" description="Helical" evidence="5">
    <location>
        <begin position="338"/>
        <end position="355"/>
    </location>
</feature>
<dbReference type="SUPFAM" id="SSF103473">
    <property type="entry name" value="MFS general substrate transporter"/>
    <property type="match status" value="1"/>
</dbReference>
<dbReference type="PANTHER" id="PTHR24064">
    <property type="entry name" value="SOLUTE CARRIER FAMILY 22 MEMBER"/>
    <property type="match status" value="1"/>
</dbReference>
<evidence type="ECO:0000256" key="3">
    <source>
        <dbReference type="ARBA" id="ARBA00022989"/>
    </source>
</evidence>
<reference evidence="8" key="1">
    <citation type="submission" date="2025-08" db="UniProtKB">
        <authorList>
            <consortium name="RefSeq"/>
        </authorList>
    </citation>
    <scope>IDENTIFICATION</scope>
</reference>
<evidence type="ECO:0000313" key="8">
    <source>
        <dbReference type="RefSeq" id="XP_030627980.1"/>
    </source>
</evidence>
<dbReference type="PROSITE" id="PS50850">
    <property type="entry name" value="MFS"/>
    <property type="match status" value="1"/>
</dbReference>
<feature type="transmembrane region" description="Helical" evidence="5">
    <location>
        <begin position="223"/>
        <end position="246"/>
    </location>
</feature>
<feature type="transmembrane region" description="Helical" evidence="5">
    <location>
        <begin position="419"/>
        <end position="443"/>
    </location>
</feature>
<dbReference type="InterPro" id="IPR020846">
    <property type="entry name" value="MFS_dom"/>
</dbReference>
<keyword evidence="2 5" id="KW-0812">Transmembrane</keyword>
<comment type="subcellular location">
    <subcellularLocation>
        <location evidence="1">Membrane</location>
        <topology evidence="1">Multi-pass membrane protein</topology>
    </subcellularLocation>
</comment>
<dbReference type="InParanoid" id="A0A6J2V4T0"/>
<dbReference type="Pfam" id="PF00083">
    <property type="entry name" value="Sugar_tr"/>
    <property type="match status" value="1"/>
</dbReference>
<protein>
    <submittedName>
        <fullName evidence="8">Organic cation transporter protein</fullName>
    </submittedName>
</protein>
<feature type="transmembrane region" description="Helical" evidence="5">
    <location>
        <begin position="20"/>
        <end position="44"/>
    </location>
</feature>
<evidence type="ECO:0000256" key="2">
    <source>
        <dbReference type="ARBA" id="ARBA00022692"/>
    </source>
</evidence>
<dbReference type="GeneID" id="115810192"/>
<dbReference type="CDD" id="cd17374">
    <property type="entry name" value="MFS_OAT"/>
    <property type="match status" value="1"/>
</dbReference>
<accession>A0A6J2V4T0</accession>
<feature type="transmembrane region" description="Helical" evidence="5">
    <location>
        <begin position="482"/>
        <end position="502"/>
    </location>
</feature>
<name>A0A6J2V4T0_CHACN</name>